<reference evidence="4 5" key="1">
    <citation type="journal article" date="2010" name="Cell">
        <title>The genome of Naegleria gruberi illuminates early eukaryotic versatility.</title>
        <authorList>
            <person name="Fritz-Laylin L.K."/>
            <person name="Prochnik S.E."/>
            <person name="Ginger M.L."/>
            <person name="Dacks J.B."/>
            <person name="Carpenter M.L."/>
            <person name="Field M.C."/>
            <person name="Kuo A."/>
            <person name="Paredez A."/>
            <person name="Chapman J."/>
            <person name="Pham J."/>
            <person name="Shu S."/>
            <person name="Neupane R."/>
            <person name="Cipriano M."/>
            <person name="Mancuso J."/>
            <person name="Tu H."/>
            <person name="Salamov A."/>
            <person name="Lindquist E."/>
            <person name="Shapiro H."/>
            <person name="Lucas S."/>
            <person name="Grigoriev I.V."/>
            <person name="Cande W.Z."/>
            <person name="Fulton C."/>
            <person name="Rokhsar D.S."/>
            <person name="Dawson S.C."/>
        </authorList>
    </citation>
    <scope>NUCLEOTIDE SEQUENCE [LARGE SCALE GENOMIC DNA]</scope>
    <source>
        <strain evidence="4 5">NEG-M</strain>
    </source>
</reference>
<feature type="region of interest" description="Disordered" evidence="1">
    <location>
        <begin position="1"/>
        <end position="47"/>
    </location>
</feature>
<dbReference type="Pfam" id="PF00615">
    <property type="entry name" value="RGS"/>
    <property type="match status" value="1"/>
</dbReference>
<evidence type="ECO:0000313" key="4">
    <source>
        <dbReference type="EMBL" id="EFC36451.1"/>
    </source>
</evidence>
<organism evidence="5">
    <name type="scientific">Naegleria gruberi</name>
    <name type="common">Amoeba</name>
    <dbReference type="NCBI Taxonomy" id="5762"/>
    <lineage>
        <taxon>Eukaryota</taxon>
        <taxon>Discoba</taxon>
        <taxon>Heterolobosea</taxon>
        <taxon>Tetramitia</taxon>
        <taxon>Eutetramitia</taxon>
        <taxon>Vahlkampfiidae</taxon>
        <taxon>Naegleria</taxon>
    </lineage>
</organism>
<dbReference type="EMBL" id="GG738930">
    <property type="protein sequence ID" value="EFC36451.1"/>
    <property type="molecule type" value="Genomic_DNA"/>
</dbReference>
<dbReference type="InterPro" id="IPR036305">
    <property type="entry name" value="RGS_sf"/>
</dbReference>
<dbReference type="KEGG" id="ngr:NAEGRDRAFT_82216"/>
<keyword evidence="2" id="KW-0812">Transmembrane</keyword>
<evidence type="ECO:0000259" key="3">
    <source>
        <dbReference type="PROSITE" id="PS50132"/>
    </source>
</evidence>
<keyword evidence="2" id="KW-0472">Membrane</keyword>
<dbReference type="Proteomes" id="UP000006671">
    <property type="component" value="Unassembled WGS sequence"/>
</dbReference>
<dbReference type="PANTHER" id="PTHR10845:SF192">
    <property type="entry name" value="DOUBLE HIT, ISOFORM B"/>
    <property type="match status" value="1"/>
</dbReference>
<dbReference type="Gene3D" id="1.10.167.10">
    <property type="entry name" value="Regulator of G-protein Signalling 4, domain 2"/>
    <property type="match status" value="1"/>
</dbReference>
<feature type="transmembrane region" description="Helical" evidence="2">
    <location>
        <begin position="367"/>
        <end position="389"/>
    </location>
</feature>
<dbReference type="InParanoid" id="D2W391"/>
<feature type="region of interest" description="Disordered" evidence="1">
    <location>
        <begin position="60"/>
        <end position="81"/>
    </location>
</feature>
<accession>D2W391</accession>
<keyword evidence="2" id="KW-1133">Transmembrane helix</keyword>
<dbReference type="OrthoDB" id="10258761at2759"/>
<dbReference type="RefSeq" id="XP_002669195.1">
    <property type="nucleotide sequence ID" value="XM_002669149.1"/>
</dbReference>
<dbReference type="OMA" id="DHFNTGQ"/>
<feature type="compositionally biased region" description="Basic and acidic residues" evidence="1">
    <location>
        <begin position="67"/>
        <end position="80"/>
    </location>
</feature>
<feature type="domain" description="RGS" evidence="3">
    <location>
        <begin position="406"/>
        <end position="538"/>
    </location>
</feature>
<dbReference type="InterPro" id="IPR044926">
    <property type="entry name" value="RGS_subdomain_2"/>
</dbReference>
<proteinExistence type="predicted"/>
<dbReference type="SUPFAM" id="SSF48097">
    <property type="entry name" value="Regulator of G-protein signaling, RGS"/>
    <property type="match status" value="1"/>
</dbReference>
<feature type="transmembrane region" description="Helical" evidence="2">
    <location>
        <begin position="197"/>
        <end position="218"/>
    </location>
</feature>
<protein>
    <submittedName>
        <fullName evidence="4">RGS domain-containing protein</fullName>
    </submittedName>
</protein>
<dbReference type="PANTHER" id="PTHR10845">
    <property type="entry name" value="REGULATOR OF G PROTEIN SIGNALING"/>
    <property type="match status" value="1"/>
</dbReference>
<sequence length="573" mass="63579">MTSNNSSSSNGGDSTSTTSETTTTERMNSPQQMSLTVNNNQPQASVSTQCEIELADIKDNQISPNSAEEHIKSSETRTPSDCDDVLSTTAEVNFDCQSPMKKPTSKCDFEIPTSPQSLNPAGSSTTNLISDDKLVKKLPNNSKSVTMITQEEQAFDTKTVNSYQSKATSKTSKTSGGFSVATCCGTVELNCIRVLSILGMMINIIAFVAMAVVISVAFSVSTTNETELLILRADANLMSEVAASSLKIAVYSNQTEPYISRWKTTKDKAVAAIASIVDALPPDVFLRLLNGSTYFNSSAIPVNPYEQQVVNLLKSGKQKEAITLIESKNYTSYSLGWKNVVSNLLTYAKELARNKNDYLLTSSSVNMGLIGFSILLVVPIVLAIFIMAINREGVSQKRLKKANAVMLLDTLQDHALKALFRKHCETERCLESFEFLEKIHYYKEFCNDSFDIQVKLYDSSHPTQTEKKSLESDLKEVEQKKYEVAFEIFTEFIDEHGEKALVVTSHLCEDVKMKLDHFNTGQSDHLSDELFDKLQTEVAIHLLDCHARFKQSIAFQKKMKIQDIRSKTKITGK</sequence>
<dbReference type="GeneID" id="8862689"/>
<feature type="compositionally biased region" description="Low complexity" evidence="1">
    <location>
        <begin position="1"/>
        <end position="25"/>
    </location>
</feature>
<dbReference type="AlphaFoldDB" id="D2W391"/>
<dbReference type="VEuPathDB" id="AmoebaDB:NAEGRDRAFT_82216"/>
<feature type="compositionally biased region" description="Polar residues" evidence="1">
    <location>
        <begin position="26"/>
        <end position="47"/>
    </location>
</feature>
<keyword evidence="5" id="KW-1185">Reference proteome</keyword>
<dbReference type="SMART" id="SM00315">
    <property type="entry name" value="RGS"/>
    <property type="match status" value="1"/>
</dbReference>
<evidence type="ECO:0000256" key="2">
    <source>
        <dbReference type="SAM" id="Phobius"/>
    </source>
</evidence>
<dbReference type="PROSITE" id="PS50132">
    <property type="entry name" value="RGS"/>
    <property type="match status" value="1"/>
</dbReference>
<dbReference type="InterPro" id="IPR016137">
    <property type="entry name" value="RGS"/>
</dbReference>
<evidence type="ECO:0000256" key="1">
    <source>
        <dbReference type="SAM" id="MobiDB-lite"/>
    </source>
</evidence>
<evidence type="ECO:0000313" key="5">
    <source>
        <dbReference type="Proteomes" id="UP000006671"/>
    </source>
</evidence>
<gene>
    <name evidence="4" type="ORF">NAEGRDRAFT_82216</name>
</gene>
<name>D2W391_NAEGR</name>